<evidence type="ECO:0000256" key="2">
    <source>
        <dbReference type="ARBA" id="ARBA00022475"/>
    </source>
</evidence>
<evidence type="ECO:0000313" key="8">
    <source>
        <dbReference type="Proteomes" id="UP001372526"/>
    </source>
</evidence>
<comment type="caution">
    <text evidence="7">The sequence shown here is derived from an EMBL/GenBank/DDBJ whole genome shotgun (WGS) entry which is preliminary data.</text>
</comment>
<comment type="subcellular location">
    <subcellularLocation>
        <location evidence="1">Cell membrane</location>
        <topology evidence="1">Multi-pass membrane protein</topology>
    </subcellularLocation>
</comment>
<keyword evidence="2" id="KW-1003">Cell membrane</keyword>
<feature type="transmembrane region" description="Helical" evidence="6">
    <location>
        <begin position="127"/>
        <end position="151"/>
    </location>
</feature>
<keyword evidence="3 6" id="KW-0812">Transmembrane</keyword>
<dbReference type="Proteomes" id="UP001372526">
    <property type="component" value="Unassembled WGS sequence"/>
</dbReference>
<feature type="transmembrane region" description="Helical" evidence="6">
    <location>
        <begin position="23"/>
        <end position="49"/>
    </location>
</feature>
<feature type="transmembrane region" description="Helical" evidence="6">
    <location>
        <begin position="61"/>
        <end position="82"/>
    </location>
</feature>
<feature type="transmembrane region" description="Helical" evidence="6">
    <location>
        <begin position="369"/>
        <end position="386"/>
    </location>
</feature>
<accession>A0ABU8FEP3</accession>
<evidence type="ECO:0000256" key="6">
    <source>
        <dbReference type="SAM" id="Phobius"/>
    </source>
</evidence>
<dbReference type="EMBL" id="JBAWSX010000003">
    <property type="protein sequence ID" value="MEI4801150.1"/>
    <property type="molecule type" value="Genomic_DNA"/>
</dbReference>
<proteinExistence type="predicted"/>
<feature type="transmembrane region" description="Helical" evidence="6">
    <location>
        <begin position="221"/>
        <end position="238"/>
    </location>
</feature>
<name>A0ABU8FEP3_9BACI</name>
<evidence type="ECO:0000256" key="1">
    <source>
        <dbReference type="ARBA" id="ARBA00004651"/>
    </source>
</evidence>
<keyword evidence="8" id="KW-1185">Reference proteome</keyword>
<dbReference type="InterPro" id="IPR002797">
    <property type="entry name" value="Polysacc_synth"/>
</dbReference>
<evidence type="ECO:0000313" key="7">
    <source>
        <dbReference type="EMBL" id="MEI4801150.1"/>
    </source>
</evidence>
<feature type="transmembrane region" description="Helical" evidence="6">
    <location>
        <begin position="392"/>
        <end position="418"/>
    </location>
</feature>
<feature type="transmembrane region" description="Helical" evidence="6">
    <location>
        <begin position="185"/>
        <end position="201"/>
    </location>
</feature>
<dbReference type="InterPro" id="IPR050833">
    <property type="entry name" value="Poly_Biosynth_Transport"/>
</dbReference>
<feature type="transmembrane region" description="Helical" evidence="6">
    <location>
        <begin position="258"/>
        <end position="284"/>
    </location>
</feature>
<protein>
    <submittedName>
        <fullName evidence="7">Oligosaccharide flippase family protein</fullName>
    </submittedName>
</protein>
<feature type="transmembrane region" description="Helical" evidence="6">
    <location>
        <begin position="305"/>
        <end position="328"/>
    </location>
</feature>
<evidence type="ECO:0000256" key="5">
    <source>
        <dbReference type="ARBA" id="ARBA00023136"/>
    </source>
</evidence>
<feature type="transmembrane region" description="Helical" evidence="6">
    <location>
        <begin position="103"/>
        <end position="121"/>
    </location>
</feature>
<dbReference type="Pfam" id="PF01943">
    <property type="entry name" value="Polysacc_synt"/>
    <property type="match status" value="1"/>
</dbReference>
<reference evidence="7 8" key="1">
    <citation type="submission" date="2024-01" db="EMBL/GenBank/DDBJ databases">
        <title>Seven novel Bacillus-like species.</title>
        <authorList>
            <person name="Liu G."/>
        </authorList>
    </citation>
    <scope>NUCLEOTIDE SEQUENCE [LARGE SCALE GENOMIC DNA]</scope>
    <source>
        <strain evidence="7 8">FJAT-51639</strain>
    </source>
</reference>
<keyword evidence="5 6" id="KW-0472">Membrane</keyword>
<organism evidence="7 8">
    <name type="scientific">Bacillus bruguierae</name>
    <dbReference type="NCBI Taxonomy" id="3127667"/>
    <lineage>
        <taxon>Bacteria</taxon>
        <taxon>Bacillati</taxon>
        <taxon>Bacillota</taxon>
        <taxon>Bacilli</taxon>
        <taxon>Bacillales</taxon>
        <taxon>Bacillaceae</taxon>
        <taxon>Bacillus</taxon>
    </lineage>
</organism>
<sequence length="424" mass="47695">MNDRLIALGNKVRNSLVQLGKKGFFSLLLTKFLVQFLGFGSIILVAKFITPESMAQIRSLQTYLTLAVILGTFGLDTAILKFGAEKRDDSQKDKILAYSVRNSLLFSTLSILLFNVFLIFISKQYSIHWSIYTLCVPILALTNILMNYLLALKRVNKMASMQAIIKVQSALLIIVGTWLFGVKGFIIATVLGLAIGLYPLFKEVKPAKRLNDMSIDIPKQFWGIAFFSFMANFVNNIGNYADIIIMDNFVTDRVEMGYYSIATIFLLGATQITATLQSIYTPYLTEKSNNYKDLKKMAFNIQKKAIFLSIFAGLAVYIVSLVFVPLFYGDTYKSTITYTGILMIKYVLYSSYAIMGVTLLALGRMKENFYVTAVSAPIALIVNYVISQNFGVIGIAWAQIFNGFIMLCLQYAIVFRVFNKLKKQ</sequence>
<dbReference type="PANTHER" id="PTHR30250:SF11">
    <property type="entry name" value="O-ANTIGEN TRANSPORTER-RELATED"/>
    <property type="match status" value="1"/>
</dbReference>
<gene>
    <name evidence="7" type="ORF">WAZ07_07365</name>
</gene>
<evidence type="ECO:0000256" key="4">
    <source>
        <dbReference type="ARBA" id="ARBA00022989"/>
    </source>
</evidence>
<evidence type="ECO:0000256" key="3">
    <source>
        <dbReference type="ARBA" id="ARBA00022692"/>
    </source>
</evidence>
<keyword evidence="4 6" id="KW-1133">Transmembrane helix</keyword>
<dbReference type="RefSeq" id="WP_336471922.1">
    <property type="nucleotide sequence ID" value="NZ_JBAWSX010000003.1"/>
</dbReference>
<dbReference type="PANTHER" id="PTHR30250">
    <property type="entry name" value="PST FAMILY PREDICTED COLANIC ACID TRANSPORTER"/>
    <property type="match status" value="1"/>
</dbReference>
<feature type="transmembrane region" description="Helical" evidence="6">
    <location>
        <begin position="340"/>
        <end position="362"/>
    </location>
</feature>
<feature type="transmembrane region" description="Helical" evidence="6">
    <location>
        <begin position="163"/>
        <end position="179"/>
    </location>
</feature>